<organism evidence="9">
    <name type="scientific">Chlorella variabilis</name>
    <name type="common">Green alga</name>
    <dbReference type="NCBI Taxonomy" id="554065"/>
    <lineage>
        <taxon>Eukaryota</taxon>
        <taxon>Viridiplantae</taxon>
        <taxon>Chlorophyta</taxon>
        <taxon>core chlorophytes</taxon>
        <taxon>Trebouxiophyceae</taxon>
        <taxon>Chlorellales</taxon>
        <taxon>Chlorellaceae</taxon>
        <taxon>Chlorella clade</taxon>
        <taxon>Chlorella</taxon>
    </lineage>
</organism>
<dbReference type="PANTHER" id="PTHR14052:SF0">
    <property type="entry name" value="ORIGIN RECOGNITION COMPLEX SUBUNIT 2"/>
    <property type="match status" value="1"/>
</dbReference>
<dbReference type="GO" id="GO:0006260">
    <property type="term" value="P:DNA replication"/>
    <property type="evidence" value="ECO:0007669"/>
    <property type="project" value="UniProtKB-UniRule"/>
</dbReference>
<comment type="function">
    <text evidence="5">Component of the origin recognition complex (ORC) that binds origins of replication. DNA-binding is ATP-dependent. ORC is required to assemble the pre-replication complex necessary to initiate DNA replication.</text>
</comment>
<dbReference type="eggNOG" id="KOG2928">
    <property type="taxonomic scope" value="Eukaryota"/>
</dbReference>
<sequence length="323" mass="36222">EEGGLRDLLASLPERHPESKAALRRRQHAQFGRWWAQLRAGNSLLLYGFGSKHDLLSRFARQQTGDGACLAVNGLHPGLTAKQVRAGLVPPARTCWTRLKACWACWDRQSWAAHYRGCSKDDMLELVGRDQRRLYLVLHNIDGPGLRDHSAQRVLSELAALPNVHLAASVDHVNAALLWDQQVCCTRDRFSWVWHNATNYEPYHREVGYAGEGRGGGARAGVMQSATVVLASLSHSAREVFRLVADAQLDPSGEQGVTFQRLFQQCRERFLVSNEMLLKAFLTEFRDHELLQTKRASDGSELLHVPLGEEVLQQVLQDMDAMG</sequence>
<evidence type="ECO:0000313" key="8">
    <source>
        <dbReference type="EMBL" id="EFN52388.1"/>
    </source>
</evidence>
<evidence type="ECO:0000256" key="3">
    <source>
        <dbReference type="ARBA" id="ARBA00022705"/>
    </source>
</evidence>
<dbReference type="Pfam" id="PF04084">
    <property type="entry name" value="RecA-like_ORC2"/>
    <property type="match status" value="1"/>
</dbReference>
<accession>E1ZP58</accession>
<dbReference type="InterPro" id="IPR056773">
    <property type="entry name" value="WHD_ORC2"/>
</dbReference>
<evidence type="ECO:0000256" key="5">
    <source>
        <dbReference type="RuleBase" id="RU368084"/>
    </source>
</evidence>
<comment type="subcellular location">
    <subcellularLocation>
        <location evidence="1 5">Nucleus</location>
    </subcellularLocation>
</comment>
<dbReference type="AlphaFoldDB" id="E1ZP58"/>
<evidence type="ECO:0000313" key="9">
    <source>
        <dbReference type="Proteomes" id="UP000008141"/>
    </source>
</evidence>
<dbReference type="GO" id="GO:0003688">
    <property type="term" value="F:DNA replication origin binding"/>
    <property type="evidence" value="ECO:0007669"/>
    <property type="project" value="UniProtKB-UniRule"/>
</dbReference>
<dbReference type="GeneID" id="17351865"/>
<dbReference type="STRING" id="554065.E1ZP58"/>
<keyword evidence="4 5" id="KW-0539">Nucleus</keyword>
<feature type="non-terminal residue" evidence="8">
    <location>
        <position position="1"/>
    </location>
</feature>
<evidence type="ECO:0000256" key="1">
    <source>
        <dbReference type="ARBA" id="ARBA00004123"/>
    </source>
</evidence>
<dbReference type="OrthoDB" id="20198at2759"/>
<dbReference type="EMBL" id="GL433856">
    <property type="protein sequence ID" value="EFN52388.1"/>
    <property type="molecule type" value="Genomic_DNA"/>
</dbReference>
<gene>
    <name evidence="8" type="ORF">CHLNCDRAFT_26858</name>
</gene>
<dbReference type="RefSeq" id="XP_005844490.1">
    <property type="nucleotide sequence ID" value="XM_005844428.1"/>
</dbReference>
<evidence type="ECO:0000256" key="2">
    <source>
        <dbReference type="ARBA" id="ARBA00007421"/>
    </source>
</evidence>
<dbReference type="FunCoup" id="E1ZP58">
    <property type="interactions" value="1521"/>
</dbReference>
<dbReference type="Pfam" id="PF24882">
    <property type="entry name" value="WHD_ORC2"/>
    <property type="match status" value="1"/>
</dbReference>
<dbReference type="KEGG" id="cvr:CHLNCDRAFT_26858"/>
<comment type="similarity">
    <text evidence="2 5">Belongs to the ORC2 family.</text>
</comment>
<dbReference type="InterPro" id="IPR056772">
    <property type="entry name" value="RecA-like_ORC2"/>
</dbReference>
<dbReference type="InParanoid" id="E1ZP58"/>
<dbReference type="InterPro" id="IPR007220">
    <property type="entry name" value="ORC2"/>
</dbReference>
<evidence type="ECO:0000259" key="6">
    <source>
        <dbReference type="Pfam" id="PF04084"/>
    </source>
</evidence>
<comment type="subunit">
    <text evidence="5">Component of the origin recognition complex (ORC).</text>
</comment>
<dbReference type="GO" id="GO:0005664">
    <property type="term" value="C:nuclear origin of replication recognition complex"/>
    <property type="evidence" value="ECO:0007669"/>
    <property type="project" value="UniProtKB-UniRule"/>
</dbReference>
<feature type="domain" description="Origin recognition complex subunit 2 RecA-like" evidence="6">
    <location>
        <begin position="20"/>
        <end position="197"/>
    </location>
</feature>
<feature type="domain" description="Origin recognition complex subunit 2 winged-helix" evidence="7">
    <location>
        <begin position="252"/>
        <end position="310"/>
    </location>
</feature>
<keyword evidence="3 5" id="KW-0235">DNA replication</keyword>
<protein>
    <recommendedName>
        <fullName evidence="5">Origin recognition complex subunit 2</fullName>
    </recommendedName>
</protein>
<proteinExistence type="inferred from homology"/>
<dbReference type="Proteomes" id="UP000008141">
    <property type="component" value="Unassembled WGS sequence"/>
</dbReference>
<dbReference type="OMA" id="YDFELAY"/>
<keyword evidence="9" id="KW-1185">Reference proteome</keyword>
<dbReference type="PANTHER" id="PTHR14052">
    <property type="entry name" value="ORIGIN RECOGNITION COMPLEX SUBUNIT 2"/>
    <property type="match status" value="1"/>
</dbReference>
<evidence type="ECO:0000256" key="4">
    <source>
        <dbReference type="ARBA" id="ARBA00023242"/>
    </source>
</evidence>
<reference evidence="8 9" key="1">
    <citation type="journal article" date="2010" name="Plant Cell">
        <title>The Chlorella variabilis NC64A genome reveals adaptation to photosymbiosis, coevolution with viruses, and cryptic sex.</title>
        <authorList>
            <person name="Blanc G."/>
            <person name="Duncan G."/>
            <person name="Agarkova I."/>
            <person name="Borodovsky M."/>
            <person name="Gurnon J."/>
            <person name="Kuo A."/>
            <person name="Lindquist E."/>
            <person name="Lucas S."/>
            <person name="Pangilinan J."/>
            <person name="Polle J."/>
            <person name="Salamov A."/>
            <person name="Terry A."/>
            <person name="Yamada T."/>
            <person name="Dunigan D.D."/>
            <person name="Grigoriev I.V."/>
            <person name="Claverie J.M."/>
            <person name="Van Etten J.L."/>
        </authorList>
    </citation>
    <scope>NUCLEOTIDE SEQUENCE [LARGE SCALE GENOMIC DNA]</scope>
    <source>
        <strain evidence="8 9">NC64A</strain>
    </source>
</reference>
<evidence type="ECO:0000259" key="7">
    <source>
        <dbReference type="Pfam" id="PF24882"/>
    </source>
</evidence>
<name>E1ZP58_CHLVA</name>